<gene>
    <name evidence="1" type="ORF">O6P43_017580</name>
</gene>
<dbReference type="SUPFAM" id="SSF53223">
    <property type="entry name" value="Aminoacid dehydrogenase-like, N-terminal domain"/>
    <property type="match status" value="1"/>
</dbReference>
<organism evidence="1 2">
    <name type="scientific">Quillaja saponaria</name>
    <name type="common">Soap bark tree</name>
    <dbReference type="NCBI Taxonomy" id="32244"/>
    <lineage>
        <taxon>Eukaryota</taxon>
        <taxon>Viridiplantae</taxon>
        <taxon>Streptophyta</taxon>
        <taxon>Embryophyta</taxon>
        <taxon>Tracheophyta</taxon>
        <taxon>Spermatophyta</taxon>
        <taxon>Magnoliopsida</taxon>
        <taxon>eudicotyledons</taxon>
        <taxon>Gunneridae</taxon>
        <taxon>Pentapetalae</taxon>
        <taxon>rosids</taxon>
        <taxon>fabids</taxon>
        <taxon>Fabales</taxon>
        <taxon>Quillajaceae</taxon>
        <taxon>Quillaja</taxon>
    </lineage>
</organism>
<dbReference type="EMBL" id="JARAOO010000007">
    <property type="protein sequence ID" value="KAJ7962338.1"/>
    <property type="molecule type" value="Genomic_DNA"/>
</dbReference>
<dbReference type="AlphaFoldDB" id="A0AAD7PNR6"/>
<evidence type="ECO:0000313" key="2">
    <source>
        <dbReference type="Proteomes" id="UP001163823"/>
    </source>
</evidence>
<dbReference type="InterPro" id="IPR046346">
    <property type="entry name" value="Aminoacid_DH-like_N_sf"/>
</dbReference>
<dbReference type="Gene3D" id="1.20.1370.30">
    <property type="match status" value="1"/>
</dbReference>
<comment type="caution">
    <text evidence="1">The sequence shown here is derived from an EMBL/GenBank/DDBJ whole genome shotgun (WGS) entry which is preliminary data.</text>
</comment>
<protein>
    <submittedName>
        <fullName evidence="1">Malic enzyme</fullName>
    </submittedName>
</protein>
<evidence type="ECO:0000313" key="1">
    <source>
        <dbReference type="EMBL" id="KAJ7962338.1"/>
    </source>
</evidence>
<reference evidence="1" key="1">
    <citation type="journal article" date="2023" name="Science">
        <title>Elucidation of the pathway for biosynthesis of saponin adjuvants from the soapbark tree.</title>
        <authorList>
            <person name="Reed J."/>
            <person name="Orme A."/>
            <person name="El-Demerdash A."/>
            <person name="Owen C."/>
            <person name="Martin L.B.B."/>
            <person name="Misra R.C."/>
            <person name="Kikuchi S."/>
            <person name="Rejzek M."/>
            <person name="Martin A.C."/>
            <person name="Harkess A."/>
            <person name="Leebens-Mack J."/>
            <person name="Louveau T."/>
            <person name="Stephenson M.J."/>
            <person name="Osbourn A."/>
        </authorList>
    </citation>
    <scope>NUCLEOTIDE SEQUENCE</scope>
    <source>
        <strain evidence="1">S10</strain>
    </source>
</reference>
<keyword evidence="2" id="KW-1185">Reference proteome</keyword>
<proteinExistence type="predicted"/>
<dbReference type="KEGG" id="qsa:O6P43_017580"/>
<sequence>MVFVQCEWLLTRTNGLQRLSRIYSPLQFAASNVSRYRRFSTAIPGPCIVQKRGADILNDPWFNKDTGLALTERDRLGLRGLLPPRVISFEQLYARFSSPSDAGCI</sequence>
<accession>A0AAD7PNR6</accession>
<dbReference type="Proteomes" id="UP001163823">
    <property type="component" value="Chromosome 7"/>
</dbReference>
<name>A0AAD7PNR6_QUISA</name>